<feature type="region of interest" description="Disordered" evidence="1">
    <location>
        <begin position="320"/>
        <end position="339"/>
    </location>
</feature>
<feature type="compositionally biased region" description="Basic and acidic residues" evidence="1">
    <location>
        <begin position="322"/>
        <end position="336"/>
    </location>
</feature>
<reference evidence="2 3" key="1">
    <citation type="submission" date="2021-03" db="EMBL/GenBank/DDBJ databases">
        <authorList>
            <person name="King G.J."/>
            <person name="Bancroft I."/>
            <person name="Baten A."/>
            <person name="Bloomfield J."/>
            <person name="Borpatragohain P."/>
            <person name="He Z."/>
            <person name="Irish N."/>
            <person name="Irwin J."/>
            <person name="Liu K."/>
            <person name="Mauleon R.P."/>
            <person name="Moore J."/>
            <person name="Morris R."/>
            <person name="Ostergaard L."/>
            <person name="Wang B."/>
            <person name="Wells R."/>
        </authorList>
    </citation>
    <scope>NUCLEOTIDE SEQUENCE [LARGE SCALE GENOMIC DNA]</scope>
    <source>
        <strain evidence="2">R-o-18</strain>
        <tissue evidence="2">Leaf</tissue>
    </source>
</reference>
<sequence>MDARSLRSDRAVCMLGRRVSIELGLSVVRLPYSSLSAAELDTCLFPSYNRISEDSRIMAKRKILGSRIRVFDTMPRDVKDQCAGFRARPSFTPGFRGFSAYTTCMVGIEHLSGDRKCWTKISDFFYSAIILVSDASATSRDAEDLLFFRMPRFGLEMFAEVDLANHREESAPFNVHDATSILEFSSSQMFSMLFRDLLGTTETERNALKQETFRSRFEGEYKAGGRYVATDSLTGRYVASGSKPRSVLLVFVVKSQRKLRLRRNKKRFDEDSKDNPKEELSEALQVATLTGRYVASGSKPRRVLLVFVVKSQRKLRLRRNEKRFDEDSKENPKQDLSEALQRPSIVRTRSLRSDRSVCVLGRYVATKQHVRARSLRRDRAVCVLGRYVVTEQRVLARSLRSDRAVCVLGRYVATEQHRPSRVRARSLPSDRAVCVLGRYVATEQCACSWFLGEQVLSFQNVFGKRVLVKPLCIDISFVRKRNRGHVLVLFLWRKVATKFSILLNNAAFAGPGSLREPTTIRVRALRSLQEIIRALAAKAVSDLKFLSAENSESKKFSPCLSPRTPYILAPRSVYAFTLLPLHRHSIKWRYSIFSDLRIYPQNFVFIRGNLTFILPCAPSVNRHTVYGLLVKKSMVGRHELSSLRSSGDSIIG</sequence>
<gene>
    <name evidence="2" type="primary">A09g507920.1_BraROA</name>
    <name evidence="2" type="ORF">IGI04_035717</name>
</gene>
<keyword evidence="3" id="KW-1185">Reference proteome</keyword>
<dbReference type="EMBL" id="JADBGQ010000008">
    <property type="protein sequence ID" value="KAG5384247.1"/>
    <property type="molecule type" value="Genomic_DNA"/>
</dbReference>
<name>A0ABQ7LCC7_BRACM</name>
<protein>
    <submittedName>
        <fullName evidence="2">Uncharacterized protein</fullName>
    </submittedName>
</protein>
<proteinExistence type="predicted"/>
<accession>A0ABQ7LCC7</accession>
<dbReference type="Proteomes" id="UP000823674">
    <property type="component" value="Chromosome A09"/>
</dbReference>
<evidence type="ECO:0000256" key="1">
    <source>
        <dbReference type="SAM" id="MobiDB-lite"/>
    </source>
</evidence>
<evidence type="ECO:0000313" key="2">
    <source>
        <dbReference type="EMBL" id="KAG5384247.1"/>
    </source>
</evidence>
<organism evidence="2 3">
    <name type="scientific">Brassica rapa subsp. trilocularis</name>
    <dbReference type="NCBI Taxonomy" id="1813537"/>
    <lineage>
        <taxon>Eukaryota</taxon>
        <taxon>Viridiplantae</taxon>
        <taxon>Streptophyta</taxon>
        <taxon>Embryophyta</taxon>
        <taxon>Tracheophyta</taxon>
        <taxon>Spermatophyta</taxon>
        <taxon>Magnoliopsida</taxon>
        <taxon>eudicotyledons</taxon>
        <taxon>Gunneridae</taxon>
        <taxon>Pentapetalae</taxon>
        <taxon>rosids</taxon>
        <taxon>malvids</taxon>
        <taxon>Brassicales</taxon>
        <taxon>Brassicaceae</taxon>
        <taxon>Brassiceae</taxon>
        <taxon>Brassica</taxon>
    </lineage>
</organism>
<comment type="caution">
    <text evidence="2">The sequence shown here is derived from an EMBL/GenBank/DDBJ whole genome shotgun (WGS) entry which is preliminary data.</text>
</comment>
<evidence type="ECO:0000313" key="3">
    <source>
        <dbReference type="Proteomes" id="UP000823674"/>
    </source>
</evidence>